<dbReference type="SUPFAM" id="SSF82109">
    <property type="entry name" value="MIR domain"/>
    <property type="match status" value="1"/>
</dbReference>
<feature type="domain" description="Protein O-mannosyl-transferase C-terminal four TM" evidence="12">
    <location>
        <begin position="583"/>
        <end position="779"/>
    </location>
</feature>
<feature type="transmembrane region" description="Helical" evidence="10">
    <location>
        <begin position="293"/>
        <end position="313"/>
    </location>
</feature>
<keyword evidence="4" id="KW-0328">Glycosyltransferase</keyword>
<dbReference type="GeneID" id="108679972"/>
<dbReference type="InterPro" id="IPR027005">
    <property type="entry name" value="PMT-like"/>
</dbReference>
<feature type="transmembrane region" description="Helical" evidence="10">
    <location>
        <begin position="182"/>
        <end position="202"/>
    </location>
</feature>
<feature type="transmembrane region" description="Helical" evidence="10">
    <location>
        <begin position="247"/>
        <end position="272"/>
    </location>
</feature>
<comment type="subcellular location">
    <subcellularLocation>
        <location evidence="1">Endomembrane system</location>
        <topology evidence="1">Multi-pass membrane protein</topology>
    </subcellularLocation>
</comment>
<dbReference type="InterPro" id="IPR003342">
    <property type="entry name" value="ArnT-like_N"/>
</dbReference>
<feature type="transmembrane region" description="Helical" evidence="10">
    <location>
        <begin position="638"/>
        <end position="656"/>
    </location>
</feature>
<evidence type="ECO:0000259" key="12">
    <source>
        <dbReference type="Pfam" id="PF16192"/>
    </source>
</evidence>
<dbReference type="RefSeq" id="XP_018024207.1">
    <property type="nucleotide sequence ID" value="XM_018168718.2"/>
</dbReference>
<dbReference type="GO" id="GO:0016020">
    <property type="term" value="C:membrane"/>
    <property type="evidence" value="ECO:0007669"/>
    <property type="project" value="InterPro"/>
</dbReference>
<sequence length="782" mass="87967">MESAKMSVHQDANSSSLKFDENLEQLDRDYVDLIDSASTRKNANKFVYQQILLQWDAFRSPRPSNSHWWGTLMLIVGASLATRLWGLSTPDVAIWDENHFGRMIGLYINRSFFFDVHPAGGKLLLTLVAAAGGYEGTHSFAVEGHKITGHRGIIFTRAACAVLGAALAPLAFGVAWTTTRRLPPAFLAGLLVVCETGTLLLTRFILLDAPLMFFMMAVFFSLCRLQHATLRQGAFSGPWWTSLGATGLFLGCVVSVKFVGLFTVAVVGLHAASQLWHIFPRASAGTLVKHFSARLVCFVFLPLLIYVSCFIIHDFILHKTEDKYEFHLSHFSPSFQMAIDGAALNNISQASEVTYGALLTLRNAAIGGGFLTSFNSTYPANVLAHRPIVVFSGRQKLPVNFLQIQYPEDDPDTDAGQYSGPAEAVVAEDQIRIFNPMLGLYFAAHPAYRSPVSTANFLVYAERKSDDDPHPSNHLWEVQVIGEQERVNTGKQNAGFNEEKSTIAEDPRRWRVLESRVRLRNLAANCCLCYTGRKMPKTWGLDVHEVSCCRSRQQDGVAWLVEQSNETRLAKKSFAHMKSGLAARFLETHRLMGWMNSQFKPSREELAASSRPWMWPLCSKSQPWHSVGYQVVLLGNPVVFWLNLAGFVFAFVFMAGQAYRIKRKFGTPSIEDQQTYYWCRWLLVAYLLHYLPFYAMDRVLYYHHYFPALQFSSLLTAVVMGRILCKISSSSSLLLMLLLSTTLVSSFWSFSFTAYGVQRSAPYAPHTSPTRHLRWLSSWELI</sequence>
<name>A0A8B7PF22_HYAAZ</name>
<accession>A0A8B7PF22</accession>
<protein>
    <recommendedName>
        <fullName evidence="9">Protein O-mannosyl-transferase 2</fullName>
    </recommendedName>
</protein>
<feature type="transmembrane region" description="Helical" evidence="10">
    <location>
        <begin position="702"/>
        <end position="721"/>
    </location>
</feature>
<evidence type="ECO:0000256" key="8">
    <source>
        <dbReference type="ARBA" id="ARBA00023136"/>
    </source>
</evidence>
<keyword evidence="5" id="KW-0808">Transferase</keyword>
<dbReference type="Proteomes" id="UP000694843">
    <property type="component" value="Unplaced"/>
</dbReference>
<evidence type="ECO:0000256" key="1">
    <source>
        <dbReference type="ARBA" id="ARBA00004127"/>
    </source>
</evidence>
<evidence type="ECO:0000256" key="2">
    <source>
        <dbReference type="ARBA" id="ARBA00004922"/>
    </source>
</evidence>
<feature type="domain" description="ArnT-like N-terminal" evidence="11">
    <location>
        <begin position="77"/>
        <end position="313"/>
    </location>
</feature>
<dbReference type="AlphaFoldDB" id="A0A8B7PF22"/>
<gene>
    <name evidence="14" type="primary">LOC108679972</name>
</gene>
<dbReference type="GO" id="GO:0006493">
    <property type="term" value="P:protein O-linked glycosylation"/>
    <property type="evidence" value="ECO:0007669"/>
    <property type="project" value="InterPro"/>
</dbReference>
<dbReference type="PANTHER" id="PTHR10050">
    <property type="entry name" value="DOLICHYL-PHOSPHATE-MANNOSE--PROTEIN MANNOSYLTRANSFERASE"/>
    <property type="match status" value="1"/>
</dbReference>
<dbReference type="Pfam" id="PF16192">
    <property type="entry name" value="PMT_4TMC"/>
    <property type="match status" value="1"/>
</dbReference>
<dbReference type="InterPro" id="IPR032421">
    <property type="entry name" value="PMT_4TMC"/>
</dbReference>
<evidence type="ECO:0000313" key="14">
    <source>
        <dbReference type="RefSeq" id="XP_018024207.1"/>
    </source>
</evidence>
<dbReference type="GO" id="GO:0012505">
    <property type="term" value="C:endomembrane system"/>
    <property type="evidence" value="ECO:0007669"/>
    <property type="project" value="UniProtKB-SubCell"/>
</dbReference>
<evidence type="ECO:0000256" key="5">
    <source>
        <dbReference type="ARBA" id="ARBA00022679"/>
    </source>
</evidence>
<organism evidence="13 14">
    <name type="scientific">Hyalella azteca</name>
    <name type="common">Amphipod</name>
    <dbReference type="NCBI Taxonomy" id="294128"/>
    <lineage>
        <taxon>Eukaryota</taxon>
        <taxon>Metazoa</taxon>
        <taxon>Ecdysozoa</taxon>
        <taxon>Arthropoda</taxon>
        <taxon>Crustacea</taxon>
        <taxon>Multicrustacea</taxon>
        <taxon>Malacostraca</taxon>
        <taxon>Eumalacostraca</taxon>
        <taxon>Peracarida</taxon>
        <taxon>Amphipoda</taxon>
        <taxon>Senticaudata</taxon>
        <taxon>Talitrida</taxon>
        <taxon>Talitroidea</taxon>
        <taxon>Hyalellidae</taxon>
        <taxon>Hyalella</taxon>
    </lineage>
</organism>
<keyword evidence="13" id="KW-1185">Reference proteome</keyword>
<dbReference type="Gene3D" id="2.80.10.50">
    <property type="match status" value="1"/>
</dbReference>
<keyword evidence="8 10" id="KW-0472">Membrane</keyword>
<keyword evidence="6 10" id="KW-0812">Transmembrane</keyword>
<evidence type="ECO:0000256" key="3">
    <source>
        <dbReference type="ARBA" id="ARBA00007222"/>
    </source>
</evidence>
<dbReference type="UniPathway" id="UPA00378"/>
<comment type="pathway">
    <text evidence="2">Protein modification; protein glycosylation.</text>
</comment>
<feature type="transmembrane region" description="Helical" evidence="10">
    <location>
        <begin position="733"/>
        <end position="755"/>
    </location>
</feature>
<evidence type="ECO:0000256" key="7">
    <source>
        <dbReference type="ARBA" id="ARBA00022989"/>
    </source>
</evidence>
<proteinExistence type="inferred from homology"/>
<comment type="similarity">
    <text evidence="3">Belongs to the glycosyltransferase 39 family.</text>
</comment>
<feature type="transmembrane region" description="Helical" evidence="10">
    <location>
        <begin position="677"/>
        <end position="696"/>
    </location>
</feature>
<evidence type="ECO:0000256" key="6">
    <source>
        <dbReference type="ARBA" id="ARBA00022692"/>
    </source>
</evidence>
<evidence type="ECO:0000256" key="4">
    <source>
        <dbReference type="ARBA" id="ARBA00022676"/>
    </source>
</evidence>
<evidence type="ECO:0000256" key="10">
    <source>
        <dbReference type="SAM" id="Phobius"/>
    </source>
</evidence>
<feature type="transmembrane region" description="Helical" evidence="10">
    <location>
        <begin position="154"/>
        <end position="176"/>
    </location>
</feature>
<evidence type="ECO:0000256" key="9">
    <source>
        <dbReference type="ARBA" id="ARBA00039583"/>
    </source>
</evidence>
<reference evidence="14" key="1">
    <citation type="submission" date="2025-08" db="UniProtKB">
        <authorList>
            <consortium name="RefSeq"/>
        </authorList>
    </citation>
    <scope>IDENTIFICATION</scope>
    <source>
        <tissue evidence="14">Whole organism</tissue>
    </source>
</reference>
<dbReference type="Pfam" id="PF02366">
    <property type="entry name" value="PMT"/>
    <property type="match status" value="1"/>
</dbReference>
<feature type="transmembrane region" description="Helical" evidence="10">
    <location>
        <begin position="123"/>
        <end position="142"/>
    </location>
</feature>
<dbReference type="KEGG" id="hazt:108679972"/>
<dbReference type="PANTHER" id="PTHR10050:SF46">
    <property type="entry name" value="PROTEIN O-MANNOSYL-TRANSFERASE 2"/>
    <property type="match status" value="1"/>
</dbReference>
<dbReference type="OrthoDB" id="5561486at2759"/>
<evidence type="ECO:0000313" key="13">
    <source>
        <dbReference type="Proteomes" id="UP000694843"/>
    </source>
</evidence>
<dbReference type="InterPro" id="IPR036300">
    <property type="entry name" value="MIR_dom_sf"/>
</dbReference>
<evidence type="ECO:0000259" key="11">
    <source>
        <dbReference type="Pfam" id="PF02366"/>
    </source>
</evidence>
<keyword evidence="7 10" id="KW-1133">Transmembrane helix</keyword>
<dbReference type="GO" id="GO:0000030">
    <property type="term" value="F:mannosyltransferase activity"/>
    <property type="evidence" value="ECO:0007669"/>
    <property type="project" value="InterPro"/>
</dbReference>